<organism evidence="2 3">
    <name type="scientific">Triparma laevis f. inornata</name>
    <dbReference type="NCBI Taxonomy" id="1714386"/>
    <lineage>
        <taxon>Eukaryota</taxon>
        <taxon>Sar</taxon>
        <taxon>Stramenopiles</taxon>
        <taxon>Ochrophyta</taxon>
        <taxon>Bolidophyceae</taxon>
        <taxon>Parmales</taxon>
        <taxon>Triparmaceae</taxon>
        <taxon>Triparma</taxon>
    </lineage>
</organism>
<dbReference type="AlphaFoldDB" id="A0A9W7E782"/>
<feature type="region of interest" description="Disordered" evidence="1">
    <location>
        <begin position="67"/>
        <end position="93"/>
    </location>
</feature>
<dbReference type="EMBL" id="BLQM01000161">
    <property type="protein sequence ID" value="GMH70909.1"/>
    <property type="molecule type" value="Genomic_DNA"/>
</dbReference>
<name>A0A9W7E782_9STRA</name>
<proteinExistence type="predicted"/>
<comment type="caution">
    <text evidence="2">The sequence shown here is derived from an EMBL/GenBank/DDBJ whole genome shotgun (WGS) entry which is preliminary data.</text>
</comment>
<gene>
    <name evidence="2" type="ORF">TL16_g05524</name>
</gene>
<reference evidence="3" key="1">
    <citation type="journal article" date="2023" name="Commun. Biol.">
        <title>Genome analysis of Parmales, the sister group of diatoms, reveals the evolutionary specialization of diatoms from phago-mixotrophs to photoautotrophs.</title>
        <authorList>
            <person name="Ban H."/>
            <person name="Sato S."/>
            <person name="Yoshikawa S."/>
            <person name="Yamada K."/>
            <person name="Nakamura Y."/>
            <person name="Ichinomiya M."/>
            <person name="Sato N."/>
            <person name="Blanc-Mathieu R."/>
            <person name="Endo H."/>
            <person name="Kuwata A."/>
            <person name="Ogata H."/>
        </authorList>
    </citation>
    <scope>NUCLEOTIDE SEQUENCE [LARGE SCALE GENOMIC DNA]</scope>
</reference>
<evidence type="ECO:0000313" key="2">
    <source>
        <dbReference type="EMBL" id="GMH70909.1"/>
    </source>
</evidence>
<sequence length="196" mass="22224">MAIERQESRDSGVRSQKLETVIDFNDEEGLKDFVEFFVSVEKVDEVLSNFEKLLEDDVFEDLMKADEEQEPNATTTAAAAGKDVGGYNDNNYNNNNNNNSYYCYNNDDDVRNASRMNKRIMLQGCLLSYAILDKIKPLLLSQPKTPKFNVVSILVNVIYHGLDVLKCSPSLELKGEEQRRAKRRAGNAIFVRVTAL</sequence>
<protein>
    <submittedName>
        <fullName evidence="2">Uncharacterized protein</fullName>
    </submittedName>
</protein>
<evidence type="ECO:0000313" key="3">
    <source>
        <dbReference type="Proteomes" id="UP001162640"/>
    </source>
</evidence>
<accession>A0A9W7E782</accession>
<dbReference type="Proteomes" id="UP001162640">
    <property type="component" value="Unassembled WGS sequence"/>
</dbReference>
<evidence type="ECO:0000256" key="1">
    <source>
        <dbReference type="SAM" id="MobiDB-lite"/>
    </source>
</evidence>